<feature type="domain" description="Peptidase M20 dimerisation" evidence="12">
    <location>
        <begin position="204"/>
        <end position="323"/>
    </location>
</feature>
<evidence type="ECO:0000256" key="5">
    <source>
        <dbReference type="ARBA" id="ARBA00011921"/>
    </source>
</evidence>
<evidence type="ECO:0000313" key="13">
    <source>
        <dbReference type="EMBL" id="RID92692.1"/>
    </source>
</evidence>
<keyword evidence="8" id="KW-0378">Hydrolase</keyword>
<gene>
    <name evidence="13" type="ORF">D2N39_03160</name>
</gene>
<evidence type="ECO:0000256" key="8">
    <source>
        <dbReference type="ARBA" id="ARBA00022801"/>
    </source>
</evidence>
<evidence type="ECO:0000256" key="7">
    <source>
        <dbReference type="ARBA" id="ARBA00022723"/>
    </source>
</evidence>
<evidence type="ECO:0000256" key="4">
    <source>
        <dbReference type="ARBA" id="ARBA00006247"/>
    </source>
</evidence>
<organism evidence="13 14">
    <name type="scientific">Gemmobacter lutimaris</name>
    <dbReference type="NCBI Taxonomy" id="2306023"/>
    <lineage>
        <taxon>Bacteria</taxon>
        <taxon>Pseudomonadati</taxon>
        <taxon>Pseudomonadota</taxon>
        <taxon>Alphaproteobacteria</taxon>
        <taxon>Rhodobacterales</taxon>
        <taxon>Paracoccaceae</taxon>
        <taxon>Gemmobacter</taxon>
    </lineage>
</organism>
<dbReference type="PROSITE" id="PS00759">
    <property type="entry name" value="ARGE_DAPE_CPG2_2"/>
    <property type="match status" value="1"/>
</dbReference>
<sequence>MIRNMEPDLHPRLTAEIAARRDDLIALTQDLIRIPTLNPPGRHYREICDYLSDRLSARGFITALVRAEGAPGDSETWPRWNMVARREGSAPGYCVHFNSHHDVVEVGHGWTRDPFGGELDGDRIYGRGACDMKGGLAASIIAAEAFIATCPDFSGAIEISATADEESGGYGGVAYLAEQGWFDPDRVQHVIIPEPLHKDRICLGHRGVWWAEVETKGRIAHGSMPFLGDSAIRHMGAVLEEIEHRLYPHLATKHTAMPVVPEGARQSTLNINSIHGGEAEPEPGFTGLPAPCVADRCRIVLDRRFLIEEALPEVKAEMTSLLDGLKSSRPGFDYTIRDLFEVQPTMTERTAPVVRSTAAAIEKVLGQVADYVVSPGTYDQKHIDRIGRLKNCIAYGPGLLHLAHQPDEWVGVQDMQDSALVMALVLADLLAPAAR</sequence>
<evidence type="ECO:0000259" key="12">
    <source>
        <dbReference type="Pfam" id="PF07687"/>
    </source>
</evidence>
<dbReference type="GO" id="GO:0009089">
    <property type="term" value="P:lysine biosynthetic process via diaminopimelate"/>
    <property type="evidence" value="ECO:0007669"/>
    <property type="project" value="UniProtKB-UniPathway"/>
</dbReference>
<keyword evidence="7" id="KW-0479">Metal-binding</keyword>
<evidence type="ECO:0000256" key="3">
    <source>
        <dbReference type="ARBA" id="ARBA00005130"/>
    </source>
</evidence>
<dbReference type="UniPathway" id="UPA00034">
    <property type="reaction ID" value="UER00021"/>
</dbReference>
<reference evidence="13 14" key="1">
    <citation type="submission" date="2018-09" db="EMBL/GenBank/DDBJ databases">
        <title>Gemmobacter lutimaris sp. nov., a marine bacterium isolated from tidal flat.</title>
        <authorList>
            <person name="Lee D.W."/>
            <person name="Yoo Y."/>
            <person name="Kim J.-J."/>
            <person name="Kim B.S."/>
        </authorList>
    </citation>
    <scope>NUCLEOTIDE SEQUENCE [LARGE SCALE GENOMIC DNA]</scope>
    <source>
        <strain evidence="13 14">YJ-T1-11</strain>
    </source>
</reference>
<evidence type="ECO:0000256" key="2">
    <source>
        <dbReference type="ARBA" id="ARBA00001947"/>
    </source>
</evidence>
<dbReference type="InterPro" id="IPR002933">
    <property type="entry name" value="Peptidase_M20"/>
</dbReference>
<evidence type="ECO:0000256" key="11">
    <source>
        <dbReference type="ARBA" id="ARBA00051301"/>
    </source>
</evidence>
<keyword evidence="10" id="KW-0170">Cobalt</keyword>
<comment type="cofactor">
    <cofactor evidence="1">
        <name>Co(2+)</name>
        <dbReference type="ChEBI" id="CHEBI:48828"/>
    </cofactor>
</comment>
<dbReference type="NCBIfam" id="TIGR01910">
    <property type="entry name" value="DapE-ArgE"/>
    <property type="match status" value="1"/>
</dbReference>
<comment type="caution">
    <text evidence="13">The sequence shown here is derived from an EMBL/GenBank/DDBJ whole genome shotgun (WGS) entry which is preliminary data.</text>
</comment>
<dbReference type="SUPFAM" id="SSF55031">
    <property type="entry name" value="Bacterial exopeptidase dimerisation domain"/>
    <property type="match status" value="1"/>
</dbReference>
<comment type="similarity">
    <text evidence="4">Belongs to the peptidase M20A family.</text>
</comment>
<dbReference type="Proteomes" id="UP000266649">
    <property type="component" value="Unassembled WGS sequence"/>
</dbReference>
<dbReference type="InterPro" id="IPR011650">
    <property type="entry name" value="Peptidase_M20_dimer"/>
</dbReference>
<evidence type="ECO:0000256" key="10">
    <source>
        <dbReference type="ARBA" id="ARBA00023285"/>
    </source>
</evidence>
<comment type="catalytic activity">
    <reaction evidence="11">
        <text>N-succinyl-(2S,6S)-2,6-diaminopimelate + H2O = (2S,6S)-2,6-diaminopimelate + succinate</text>
        <dbReference type="Rhea" id="RHEA:22608"/>
        <dbReference type="ChEBI" id="CHEBI:15377"/>
        <dbReference type="ChEBI" id="CHEBI:30031"/>
        <dbReference type="ChEBI" id="CHEBI:57609"/>
        <dbReference type="ChEBI" id="CHEBI:58087"/>
        <dbReference type="EC" id="3.5.1.18"/>
    </reaction>
</comment>
<dbReference type="InterPro" id="IPR050072">
    <property type="entry name" value="Peptidase_M20A"/>
</dbReference>
<dbReference type="EMBL" id="QXXQ01000002">
    <property type="protein sequence ID" value="RID92692.1"/>
    <property type="molecule type" value="Genomic_DNA"/>
</dbReference>
<dbReference type="EC" id="3.5.1.18" evidence="5"/>
<proteinExistence type="inferred from homology"/>
<dbReference type="AlphaFoldDB" id="A0A398BQM1"/>
<dbReference type="InterPro" id="IPR036264">
    <property type="entry name" value="Bact_exopeptidase_dim_dom"/>
</dbReference>
<dbReference type="InterPro" id="IPR010182">
    <property type="entry name" value="ArgE/DapE"/>
</dbReference>
<dbReference type="NCBIfam" id="NF009558">
    <property type="entry name" value="PRK13013.1"/>
    <property type="match status" value="1"/>
</dbReference>
<dbReference type="Pfam" id="PF01546">
    <property type="entry name" value="Peptidase_M20"/>
    <property type="match status" value="1"/>
</dbReference>
<dbReference type="PANTHER" id="PTHR43808">
    <property type="entry name" value="ACETYLORNITHINE DEACETYLASE"/>
    <property type="match status" value="1"/>
</dbReference>
<dbReference type="InterPro" id="IPR001261">
    <property type="entry name" value="ArgE/DapE_CS"/>
</dbReference>
<name>A0A398BQM1_9RHOB</name>
<protein>
    <recommendedName>
        <fullName evidence="6">Probable succinyl-diaminopimelate desuccinylase</fullName>
        <ecNumber evidence="5">3.5.1.18</ecNumber>
    </recommendedName>
</protein>
<accession>A0A398BQM1</accession>
<comment type="pathway">
    <text evidence="3">Amino-acid biosynthesis; L-lysine biosynthesis via DAP pathway; LL-2,6-diaminopimelate from (S)-tetrahydrodipicolinate (succinylase route): step 3/3.</text>
</comment>
<dbReference type="OrthoDB" id="9809784at2"/>
<evidence type="ECO:0000256" key="1">
    <source>
        <dbReference type="ARBA" id="ARBA00001941"/>
    </source>
</evidence>
<comment type="cofactor">
    <cofactor evidence="2">
        <name>Zn(2+)</name>
        <dbReference type="ChEBI" id="CHEBI:29105"/>
    </cofactor>
</comment>
<dbReference type="Gene3D" id="3.30.70.360">
    <property type="match status" value="1"/>
</dbReference>
<dbReference type="SUPFAM" id="SSF53187">
    <property type="entry name" value="Zn-dependent exopeptidases"/>
    <property type="match status" value="1"/>
</dbReference>
<evidence type="ECO:0000256" key="9">
    <source>
        <dbReference type="ARBA" id="ARBA00022833"/>
    </source>
</evidence>
<dbReference type="GO" id="GO:0009014">
    <property type="term" value="F:succinyl-diaminopimelate desuccinylase activity"/>
    <property type="evidence" value="ECO:0007669"/>
    <property type="project" value="UniProtKB-EC"/>
</dbReference>
<dbReference type="Gene3D" id="3.40.630.10">
    <property type="entry name" value="Zn peptidases"/>
    <property type="match status" value="2"/>
</dbReference>
<dbReference type="GO" id="GO:0046872">
    <property type="term" value="F:metal ion binding"/>
    <property type="evidence" value="ECO:0007669"/>
    <property type="project" value="UniProtKB-KW"/>
</dbReference>
<dbReference type="Pfam" id="PF07687">
    <property type="entry name" value="M20_dimer"/>
    <property type="match status" value="1"/>
</dbReference>
<keyword evidence="9" id="KW-0862">Zinc</keyword>
<keyword evidence="14" id="KW-1185">Reference proteome</keyword>
<evidence type="ECO:0000256" key="6">
    <source>
        <dbReference type="ARBA" id="ARBA00016853"/>
    </source>
</evidence>
<evidence type="ECO:0000313" key="14">
    <source>
        <dbReference type="Proteomes" id="UP000266649"/>
    </source>
</evidence>